<keyword evidence="4" id="KW-1185">Reference proteome</keyword>
<gene>
    <name evidence="3" type="ORF">C4D60_Mb11t17490</name>
</gene>
<feature type="signal peptide" evidence="2">
    <location>
        <begin position="1"/>
        <end position="31"/>
    </location>
</feature>
<feature type="chain" id="PRO_5020463405" evidence="2">
    <location>
        <begin position="32"/>
        <end position="99"/>
    </location>
</feature>
<name>A0A4S8J4V8_MUSBA</name>
<dbReference type="AlphaFoldDB" id="A0A4S8J4V8"/>
<evidence type="ECO:0000313" key="4">
    <source>
        <dbReference type="Proteomes" id="UP000317650"/>
    </source>
</evidence>
<evidence type="ECO:0000313" key="3">
    <source>
        <dbReference type="EMBL" id="THU56461.1"/>
    </source>
</evidence>
<dbReference type="EMBL" id="PYDT01000007">
    <property type="protein sequence ID" value="THU56461.1"/>
    <property type="molecule type" value="Genomic_DNA"/>
</dbReference>
<accession>A0A4S8J4V8</accession>
<reference evidence="3 4" key="1">
    <citation type="journal article" date="2019" name="Nat. Plants">
        <title>Genome sequencing of Musa balbisiana reveals subgenome evolution and function divergence in polyploid bananas.</title>
        <authorList>
            <person name="Yao X."/>
        </authorList>
    </citation>
    <scope>NUCLEOTIDE SEQUENCE [LARGE SCALE GENOMIC DNA]</scope>
    <source>
        <strain evidence="4">cv. DH-PKW</strain>
        <tissue evidence="3">Leaves</tissue>
    </source>
</reference>
<feature type="compositionally biased region" description="Polar residues" evidence="1">
    <location>
        <begin position="50"/>
        <end position="61"/>
    </location>
</feature>
<keyword evidence="2" id="KW-0732">Signal</keyword>
<dbReference type="Proteomes" id="UP000317650">
    <property type="component" value="Chromosome 11"/>
</dbReference>
<comment type="caution">
    <text evidence="3">The sequence shown here is derived from an EMBL/GenBank/DDBJ whole genome shotgun (WGS) entry which is preliminary data.</text>
</comment>
<evidence type="ECO:0000256" key="1">
    <source>
        <dbReference type="SAM" id="MobiDB-lite"/>
    </source>
</evidence>
<proteinExistence type="predicted"/>
<evidence type="ECO:0000256" key="2">
    <source>
        <dbReference type="SAM" id="SignalP"/>
    </source>
</evidence>
<sequence>MAASFQIRSHFLLLLLLLLFVFIVTPQLCSCRPIKAVDPSNDGRVLVPSPDTSRFYSTSSPGGLRRPPDRAQESTATTRTSGDDTVHASTGKAIDLVKL</sequence>
<feature type="region of interest" description="Disordered" evidence="1">
    <location>
        <begin position="39"/>
        <end position="87"/>
    </location>
</feature>
<organism evidence="3 4">
    <name type="scientific">Musa balbisiana</name>
    <name type="common">Banana</name>
    <dbReference type="NCBI Taxonomy" id="52838"/>
    <lineage>
        <taxon>Eukaryota</taxon>
        <taxon>Viridiplantae</taxon>
        <taxon>Streptophyta</taxon>
        <taxon>Embryophyta</taxon>
        <taxon>Tracheophyta</taxon>
        <taxon>Spermatophyta</taxon>
        <taxon>Magnoliopsida</taxon>
        <taxon>Liliopsida</taxon>
        <taxon>Zingiberales</taxon>
        <taxon>Musaceae</taxon>
        <taxon>Musa</taxon>
    </lineage>
</organism>
<protein>
    <submittedName>
        <fullName evidence="3">Uncharacterized protein</fullName>
    </submittedName>
</protein>